<keyword evidence="4" id="KW-1185">Reference proteome</keyword>
<dbReference type="InterPro" id="IPR010657">
    <property type="entry name" value="ImpA_N"/>
</dbReference>
<protein>
    <submittedName>
        <fullName evidence="3">Type VI secretion system ImpA family N-terminal domain-containing protein</fullName>
    </submittedName>
</protein>
<reference evidence="3 4" key="1">
    <citation type="submission" date="2023-09" db="EMBL/GenBank/DDBJ databases">
        <authorList>
            <person name="Rey-Velasco X."/>
        </authorList>
    </citation>
    <scope>NUCLEOTIDE SEQUENCE [LARGE SCALE GENOMIC DNA]</scope>
    <source>
        <strain evidence="3 4">F158</strain>
    </source>
</reference>
<name>A0ABU3DFN5_9RHOB</name>
<dbReference type="EMBL" id="JAVRHL010000001">
    <property type="protein sequence ID" value="MDT0681942.1"/>
    <property type="molecule type" value="Genomic_DNA"/>
</dbReference>
<evidence type="ECO:0000313" key="3">
    <source>
        <dbReference type="EMBL" id="MDT0681942.1"/>
    </source>
</evidence>
<dbReference type="InterPro" id="IPR017740">
    <property type="entry name" value="TssA-like"/>
</dbReference>
<evidence type="ECO:0000256" key="1">
    <source>
        <dbReference type="SAM" id="MobiDB-lite"/>
    </source>
</evidence>
<dbReference type="RefSeq" id="WP_311689691.1">
    <property type="nucleotide sequence ID" value="NZ_JAVRHL010000001.1"/>
</dbReference>
<dbReference type="PANTHER" id="PTHR37951">
    <property type="entry name" value="CYTOPLASMIC PROTEIN-RELATED"/>
    <property type="match status" value="1"/>
</dbReference>
<feature type="region of interest" description="Disordered" evidence="1">
    <location>
        <begin position="1"/>
        <end position="21"/>
    </location>
</feature>
<evidence type="ECO:0000313" key="4">
    <source>
        <dbReference type="Proteomes" id="UP001265259"/>
    </source>
</evidence>
<accession>A0ABU3DFN5</accession>
<evidence type="ECO:0000259" key="2">
    <source>
        <dbReference type="Pfam" id="PF06812"/>
    </source>
</evidence>
<dbReference type="PANTHER" id="PTHR37951:SF1">
    <property type="entry name" value="TYPE VI SECRETION SYSTEM COMPONENT TSSA1"/>
    <property type="match status" value="1"/>
</dbReference>
<feature type="domain" description="ImpA N-terminal" evidence="2">
    <location>
        <begin position="7"/>
        <end position="130"/>
    </location>
</feature>
<gene>
    <name evidence="3" type="ORF">RM543_04530</name>
</gene>
<dbReference type="Proteomes" id="UP001265259">
    <property type="component" value="Unassembled WGS sequence"/>
</dbReference>
<proteinExistence type="predicted"/>
<comment type="caution">
    <text evidence="3">The sequence shown here is derived from an EMBL/GenBank/DDBJ whole genome shotgun (WGS) entry which is preliminary data.</text>
</comment>
<dbReference type="Pfam" id="PF06812">
    <property type="entry name" value="ImpA_N"/>
    <property type="match status" value="1"/>
</dbReference>
<sequence>MDHEKLLEPISDDQPCGPDMEEEGDDAFIDYYYEALARIPERFLQGGEPFDRTSIDLKGETAQIDTLLAQSRDLRLLSLEAKFYALAGRIDGFSRSLKGMSGLLREYWTDVHPQIGGGVTERRNQIELLDDRSTIVMPIEHAPLFRDRRLDYISLRDYQVASGKKPARESEKVLDAGSIMTALRSPDNAEAVEKVFGQVSEARDALAAISLACRTADSGSFAPTLGAVTECLNELYAFIAGARPDLSGEEAGETEDEAAAEDGAPAEAGLAAPAEGGTMTITIAQPGDIPSHAAAAAALLAVETYYARTEPSSPGLLLVRQARKLIGRPLTEALDTLLPNVASYAKIDFGSETGFELAADTLRGLAADTYDVDSLLGEEGDVPDYSCGTRQEASALITATESFFRQMEPSSPVPVLLFKAKTYLNRDFSAIVSELFASMNSE</sequence>
<organism evidence="3 4">
    <name type="scientific">Tropicimonas omnivorans</name>
    <dbReference type="NCBI Taxonomy" id="3075590"/>
    <lineage>
        <taxon>Bacteria</taxon>
        <taxon>Pseudomonadati</taxon>
        <taxon>Pseudomonadota</taxon>
        <taxon>Alphaproteobacteria</taxon>
        <taxon>Rhodobacterales</taxon>
        <taxon>Roseobacteraceae</taxon>
        <taxon>Tropicimonas</taxon>
    </lineage>
</organism>